<dbReference type="InterPro" id="IPR046357">
    <property type="entry name" value="PPIase_dom_sf"/>
</dbReference>
<evidence type="ECO:0000313" key="2">
    <source>
        <dbReference type="EMBL" id="SUZ76272.1"/>
    </source>
</evidence>
<evidence type="ECO:0000259" key="1">
    <source>
        <dbReference type="PROSITE" id="PS50198"/>
    </source>
</evidence>
<dbReference type="GO" id="GO:0003755">
    <property type="term" value="F:peptidyl-prolyl cis-trans isomerase activity"/>
    <property type="evidence" value="ECO:0007669"/>
    <property type="project" value="InterPro"/>
</dbReference>
<dbReference type="InterPro" id="IPR000297">
    <property type="entry name" value="PPIase_PpiC"/>
</dbReference>
<gene>
    <name evidence="2" type="ORF">METZ01_LOCUS29126</name>
</gene>
<dbReference type="PROSITE" id="PS50198">
    <property type="entry name" value="PPIC_PPIASE_2"/>
    <property type="match status" value="1"/>
</dbReference>
<accession>A0A381QAC0</accession>
<organism evidence="2">
    <name type="scientific">marine metagenome</name>
    <dbReference type="NCBI Taxonomy" id="408172"/>
    <lineage>
        <taxon>unclassified sequences</taxon>
        <taxon>metagenomes</taxon>
        <taxon>ecological metagenomes</taxon>
    </lineage>
</organism>
<sequence>MQQVLWTVTYWIHRNERYSPPEAPLRHRLLTSLALVLTACSVEPPALTVGTVTFTEAELLGLNDTRRAQLAEITAFGLASAREELPVKLAPILEQARDAALVRQFAAERILTENGVDDNQLRAHYLTNPALELTVRHVLFFSERWRADSHRELAQRKAEAAIARLEAGEPFPDVAAELSEEPGAEGRQGLLQPGREGSWVSEFWAAALALEPGEISPVTETQYGFHVLRLENRQIVSFEEARPTVVAEVSALIASIEEAAKSVSIEEARASSVVVPTAYLAAITRNFEDRTLGWSLALGFAPGLTSTQVKEAARAALGATEQLATIARGELEELTPLLRVAYPIIFADDG</sequence>
<dbReference type="Gene3D" id="3.10.50.40">
    <property type="match status" value="1"/>
</dbReference>
<dbReference type="EMBL" id="UINC01001272">
    <property type="protein sequence ID" value="SUZ76272.1"/>
    <property type="molecule type" value="Genomic_DNA"/>
</dbReference>
<proteinExistence type="predicted"/>
<dbReference type="Pfam" id="PF00639">
    <property type="entry name" value="Rotamase"/>
    <property type="match status" value="1"/>
</dbReference>
<dbReference type="AlphaFoldDB" id="A0A381QAC0"/>
<name>A0A381QAC0_9ZZZZ</name>
<dbReference type="PANTHER" id="PTHR47245:SF2">
    <property type="entry name" value="PEPTIDYL-PROLYL CIS-TRANS ISOMERASE HP_0175-RELATED"/>
    <property type="match status" value="1"/>
</dbReference>
<reference evidence="2" key="1">
    <citation type="submission" date="2018-05" db="EMBL/GenBank/DDBJ databases">
        <authorList>
            <person name="Lanie J.A."/>
            <person name="Ng W.-L."/>
            <person name="Kazmierczak K.M."/>
            <person name="Andrzejewski T.M."/>
            <person name="Davidsen T.M."/>
            <person name="Wayne K.J."/>
            <person name="Tettelin H."/>
            <person name="Glass J.I."/>
            <person name="Rusch D."/>
            <person name="Podicherti R."/>
            <person name="Tsui H.-C.T."/>
            <person name="Winkler M.E."/>
        </authorList>
    </citation>
    <scope>NUCLEOTIDE SEQUENCE</scope>
</reference>
<protein>
    <recommendedName>
        <fullName evidence="1">PpiC domain-containing protein</fullName>
    </recommendedName>
</protein>
<feature type="domain" description="PpiC" evidence="1">
    <location>
        <begin position="130"/>
        <end position="232"/>
    </location>
</feature>
<dbReference type="SUPFAM" id="SSF54534">
    <property type="entry name" value="FKBP-like"/>
    <property type="match status" value="1"/>
</dbReference>
<dbReference type="PANTHER" id="PTHR47245">
    <property type="entry name" value="PEPTIDYLPROLYL ISOMERASE"/>
    <property type="match status" value="1"/>
</dbReference>
<dbReference type="InterPro" id="IPR050245">
    <property type="entry name" value="PrsA_foldase"/>
</dbReference>